<dbReference type="GO" id="GO:0051726">
    <property type="term" value="P:regulation of cell cycle"/>
    <property type="evidence" value="ECO:0007669"/>
    <property type="project" value="UniProtKB-ARBA"/>
</dbReference>
<evidence type="ECO:0000256" key="4">
    <source>
        <dbReference type="ARBA" id="ARBA00023306"/>
    </source>
</evidence>
<evidence type="ECO:0000256" key="1">
    <source>
        <dbReference type="ARBA" id="ARBA00008742"/>
    </source>
</evidence>
<evidence type="ECO:0000256" key="5">
    <source>
        <dbReference type="RuleBase" id="RU000383"/>
    </source>
</evidence>
<dbReference type="EMBL" id="KE747836">
    <property type="protein sequence ID" value="RMZ72979.1"/>
    <property type="molecule type" value="Genomic_DNA"/>
</dbReference>
<evidence type="ECO:0000256" key="3">
    <source>
        <dbReference type="ARBA" id="ARBA00023127"/>
    </source>
</evidence>
<dbReference type="Gene3D" id="1.10.472.10">
    <property type="entry name" value="Cyclin-like"/>
    <property type="match status" value="2"/>
</dbReference>
<feature type="region of interest" description="Disordered" evidence="6">
    <location>
        <begin position="326"/>
        <end position="359"/>
    </location>
</feature>
<dbReference type="OrthoDB" id="5590282at2759"/>
<evidence type="ECO:0000313" key="10">
    <source>
        <dbReference type="Proteomes" id="UP000265663"/>
    </source>
</evidence>
<accession>A0A3M7MF24</accession>
<dbReference type="GO" id="GO:0051301">
    <property type="term" value="P:cell division"/>
    <property type="evidence" value="ECO:0007669"/>
    <property type="project" value="UniProtKB-KW"/>
</dbReference>
<evidence type="ECO:0000259" key="8">
    <source>
        <dbReference type="SMART" id="SM01332"/>
    </source>
</evidence>
<evidence type="ECO:0000256" key="2">
    <source>
        <dbReference type="ARBA" id="ARBA00022618"/>
    </source>
</evidence>
<evidence type="ECO:0000313" key="9">
    <source>
        <dbReference type="EMBL" id="RMZ72979.1"/>
    </source>
</evidence>
<dbReference type="PANTHER" id="PTHR10177">
    <property type="entry name" value="CYCLINS"/>
    <property type="match status" value="1"/>
</dbReference>
<protein>
    <submittedName>
        <fullName evidence="9">G1 s-specific cyclin cln1</fullName>
    </submittedName>
</protein>
<reference evidence="9 10" key="1">
    <citation type="journal article" date="2014" name="PLoS ONE">
        <title>De novo Genome Assembly of the Fungal Plant Pathogen Pyrenophora semeniperda.</title>
        <authorList>
            <person name="Soliai M.M."/>
            <person name="Meyer S.E."/>
            <person name="Udall J.A."/>
            <person name="Elzinga D.E."/>
            <person name="Hermansen R.A."/>
            <person name="Bodily P.M."/>
            <person name="Hart A.A."/>
            <person name="Coleman C.E."/>
        </authorList>
    </citation>
    <scope>NUCLEOTIDE SEQUENCE [LARGE SCALE GENOMIC DNA]</scope>
    <source>
        <strain evidence="9 10">CCB06</strain>
        <tissue evidence="9">Mycelium</tissue>
    </source>
</reference>
<dbReference type="AlphaFoldDB" id="A0A3M7MF24"/>
<dbReference type="PROSITE" id="PS00292">
    <property type="entry name" value="CYCLINS"/>
    <property type="match status" value="1"/>
</dbReference>
<dbReference type="Proteomes" id="UP000265663">
    <property type="component" value="Unassembled WGS sequence"/>
</dbReference>
<dbReference type="SMART" id="SM01332">
    <property type="entry name" value="Cyclin_C"/>
    <property type="match status" value="1"/>
</dbReference>
<proteinExistence type="inferred from homology"/>
<dbReference type="FunFam" id="1.10.472.10:FF:000065">
    <property type="entry name" value="G1/S-specific cyclin Cln1"/>
    <property type="match status" value="1"/>
</dbReference>
<dbReference type="InterPro" id="IPR006671">
    <property type="entry name" value="Cyclin_N"/>
</dbReference>
<dbReference type="CDD" id="cd20537">
    <property type="entry name" value="CYCLIN_CCNO-like_rpt2"/>
    <property type="match status" value="1"/>
</dbReference>
<dbReference type="InterPro" id="IPR036915">
    <property type="entry name" value="Cyclin-like_sf"/>
</dbReference>
<keyword evidence="2" id="KW-0132">Cell division</keyword>
<name>A0A3M7MF24_9PLEO</name>
<dbReference type="Pfam" id="PF02984">
    <property type="entry name" value="Cyclin_C"/>
    <property type="match status" value="1"/>
</dbReference>
<dbReference type="Pfam" id="PF00134">
    <property type="entry name" value="Cyclin_N"/>
    <property type="match status" value="1"/>
</dbReference>
<dbReference type="SUPFAM" id="SSF47954">
    <property type="entry name" value="Cyclin-like"/>
    <property type="match status" value="2"/>
</dbReference>
<dbReference type="InterPro" id="IPR039361">
    <property type="entry name" value="Cyclin"/>
</dbReference>
<keyword evidence="10" id="KW-1185">Reference proteome</keyword>
<dbReference type="InterPro" id="IPR048258">
    <property type="entry name" value="Cyclins_cyclin-box"/>
</dbReference>
<dbReference type="InterPro" id="IPR013763">
    <property type="entry name" value="Cyclin-like_dom"/>
</dbReference>
<evidence type="ECO:0000259" key="7">
    <source>
        <dbReference type="SMART" id="SM00385"/>
    </source>
</evidence>
<dbReference type="SMART" id="SM00385">
    <property type="entry name" value="CYCLIN"/>
    <property type="match status" value="2"/>
</dbReference>
<dbReference type="GO" id="GO:0044843">
    <property type="term" value="P:cell cycle G1/S phase transition"/>
    <property type="evidence" value="ECO:0007669"/>
    <property type="project" value="UniProtKB-ARBA"/>
</dbReference>
<organism evidence="9 10">
    <name type="scientific">Pyrenophora seminiperda CCB06</name>
    <dbReference type="NCBI Taxonomy" id="1302712"/>
    <lineage>
        <taxon>Eukaryota</taxon>
        <taxon>Fungi</taxon>
        <taxon>Dikarya</taxon>
        <taxon>Ascomycota</taxon>
        <taxon>Pezizomycotina</taxon>
        <taxon>Dothideomycetes</taxon>
        <taxon>Pleosporomycetidae</taxon>
        <taxon>Pleosporales</taxon>
        <taxon>Pleosporineae</taxon>
        <taxon>Pleosporaceae</taxon>
        <taxon>Pyrenophora</taxon>
    </lineage>
</organism>
<dbReference type="FunFam" id="1.10.472.10:FF:000010">
    <property type="entry name" value="G1/S-specific cyclin Cln1"/>
    <property type="match status" value="1"/>
</dbReference>
<comment type="similarity">
    <text evidence="1 5">Belongs to the cyclin family.</text>
</comment>
<dbReference type="InterPro" id="IPR004367">
    <property type="entry name" value="Cyclin_C-dom"/>
</dbReference>
<dbReference type="CDD" id="cd20559">
    <property type="entry name" value="CYCLIN_ScCLN_like"/>
    <property type="match status" value="1"/>
</dbReference>
<feature type="domain" description="Cyclin-like" evidence="7">
    <location>
        <begin position="115"/>
        <end position="201"/>
    </location>
</feature>
<feature type="domain" description="Cyclin C-terminal" evidence="8">
    <location>
        <begin position="210"/>
        <end position="317"/>
    </location>
</feature>
<keyword evidence="4" id="KW-0131">Cell cycle</keyword>
<dbReference type="GO" id="GO:0016538">
    <property type="term" value="F:cyclin-dependent protein serine/threonine kinase regulator activity"/>
    <property type="evidence" value="ECO:0007669"/>
    <property type="project" value="UniProtKB-ARBA"/>
</dbReference>
<sequence length="424" mass="48107">MAYNQQAQSRYGQCDSYFVESHDDGIYAMRAEARERHRAVAKMQQRAIADELSKLTADEYQEDIMQHMIHMEVSDLTTEITKRITNQAQSQTLPDVNSIDIQTEIQWFMRPYLLDFLVEAHAAFQLLPETLFLAVNLLDRYCSRRVVYKRHYQLVGCAALLIAAKYGDKKDRVPTVRELKSMCCSLYDDEMFTQMEWHVLQTLNWAIGHTTVDAFLQIALLEAPYDAEVEHMTLYIAEIALFHKEFVSTRPSVLARSALALARCVLSRPQARNCEWAGAYDPQTVIGLSNHLYQPSPVLARKYASVHLSAVSATVDEFLQRQAQIARRGPAPPTPPPTVTIDEPKPASGAYVPQTPNKNPYGSVMHNGCLTPPITPESEQFTYGHVVKSQPTSLYPTTPTPDHPLNAQHKGQYYQSQYLHPQHI</sequence>
<gene>
    <name evidence="9" type="ORF">GMOD_00009767</name>
</gene>
<feature type="domain" description="Cyclin-like" evidence="7">
    <location>
        <begin position="214"/>
        <end position="294"/>
    </location>
</feature>
<evidence type="ECO:0000256" key="6">
    <source>
        <dbReference type="SAM" id="MobiDB-lite"/>
    </source>
</evidence>
<keyword evidence="3 5" id="KW-0195">Cyclin</keyword>